<evidence type="ECO:0000313" key="6">
    <source>
        <dbReference type="EMBL" id="TBN18505.1"/>
    </source>
</evidence>
<dbReference type="RefSeq" id="WP_130935023.1">
    <property type="nucleotide sequence ID" value="NZ_BMEE01000001.1"/>
</dbReference>
<dbReference type="GO" id="GO:0140359">
    <property type="term" value="F:ABC-type transporter activity"/>
    <property type="evidence" value="ECO:0007669"/>
    <property type="project" value="InterPro"/>
</dbReference>
<comment type="similarity">
    <text evidence="1">Belongs to the ABC transporter superfamily.</text>
</comment>
<proteinExistence type="inferred from homology"/>
<dbReference type="CDD" id="cd03220">
    <property type="entry name" value="ABC_KpsT_Wzt"/>
    <property type="match status" value="1"/>
</dbReference>
<dbReference type="InterPro" id="IPR015860">
    <property type="entry name" value="ABC_transpr_TagH-like"/>
</dbReference>
<evidence type="ECO:0000256" key="4">
    <source>
        <dbReference type="ARBA" id="ARBA00022840"/>
    </source>
</evidence>
<dbReference type="Gene3D" id="2.70.50.60">
    <property type="entry name" value="abc- transporter (atp binding component) like domain"/>
    <property type="match status" value="1"/>
</dbReference>
<dbReference type="PANTHER" id="PTHR46743">
    <property type="entry name" value="TEICHOIC ACIDS EXPORT ATP-BINDING PROTEIN TAGH"/>
    <property type="match status" value="1"/>
</dbReference>
<gene>
    <name evidence="6" type="ORF">EYD46_00105</name>
</gene>
<dbReference type="InterPro" id="IPR027417">
    <property type="entry name" value="P-loop_NTPase"/>
</dbReference>
<dbReference type="CDD" id="cd10147">
    <property type="entry name" value="Wzt_C-like"/>
    <property type="match status" value="1"/>
</dbReference>
<dbReference type="PROSITE" id="PS50893">
    <property type="entry name" value="ABC_TRANSPORTER_2"/>
    <property type="match status" value="1"/>
</dbReference>
<dbReference type="EMBL" id="SIRS01000001">
    <property type="protein sequence ID" value="TBN18505.1"/>
    <property type="molecule type" value="Genomic_DNA"/>
</dbReference>
<dbReference type="GO" id="GO:0005524">
    <property type="term" value="F:ATP binding"/>
    <property type="evidence" value="ECO:0007669"/>
    <property type="project" value="UniProtKB-KW"/>
</dbReference>
<dbReference type="OrthoDB" id="9801987at2"/>
<feature type="domain" description="ABC transporter" evidence="5">
    <location>
        <begin position="45"/>
        <end position="270"/>
    </location>
</feature>
<name>A0A4Q9FUX3_9FLAO</name>
<evidence type="ECO:0000259" key="5">
    <source>
        <dbReference type="PROSITE" id="PS50893"/>
    </source>
</evidence>
<dbReference type="Gene3D" id="3.40.50.300">
    <property type="entry name" value="P-loop containing nucleotide triphosphate hydrolases"/>
    <property type="match status" value="1"/>
</dbReference>
<keyword evidence="2" id="KW-0813">Transport</keyword>
<dbReference type="Pfam" id="PF00005">
    <property type="entry name" value="ABC_tran"/>
    <property type="match status" value="1"/>
</dbReference>
<evidence type="ECO:0000256" key="3">
    <source>
        <dbReference type="ARBA" id="ARBA00022741"/>
    </source>
</evidence>
<keyword evidence="4 6" id="KW-0067">ATP-binding</keyword>
<keyword evidence="3" id="KW-0547">Nucleotide-binding</keyword>
<evidence type="ECO:0000256" key="2">
    <source>
        <dbReference type="ARBA" id="ARBA00022448"/>
    </source>
</evidence>
<dbReference type="InterPro" id="IPR003593">
    <property type="entry name" value="AAA+_ATPase"/>
</dbReference>
<dbReference type="Pfam" id="PF14524">
    <property type="entry name" value="Wzt_C"/>
    <property type="match status" value="1"/>
</dbReference>
<evidence type="ECO:0000256" key="1">
    <source>
        <dbReference type="ARBA" id="ARBA00005417"/>
    </source>
</evidence>
<sequence length="422" mass="46898">MNDNIILKVENLSKQYRLGLVGTGTISHDLNRWWNRIRGKEDPYLKVGDVNDRSTKGSSEYIWALQDINFEVQQGEVLGIIGKNGAGKSTLLKILSKVTGPTIGEIKTKGRIASLLEVGTGFHGEMTGRENIYLNGAILGMTKKEISHKIKEIITFSGCERYIDTPVKRYSSGMTVRLAFAVAAFLEPEILVIDEVLAVGDVEFQKKAVGKMQNISKEEGRTVLFVSHNMAAVQSLCSRCLILDKGRVFFEGQTNKAIDLYVKSNNDSSTEKIEKDKDRDGNGNLEFTSIIFNDGNGVFVGDSMKITLGYKAKRNIKSLDIAITICAGYEERILTIDNMFQGVLLDITKREGKIEIFVPKIHLLAGNYTINLWSATNGDVLDYIVNAKNLYVENADIYGTGKMLSSKKHGIVFSEKSKWKVT</sequence>
<dbReference type="Proteomes" id="UP000292372">
    <property type="component" value="Unassembled WGS sequence"/>
</dbReference>
<dbReference type="InterPro" id="IPR003439">
    <property type="entry name" value="ABC_transporter-like_ATP-bd"/>
</dbReference>
<dbReference type="GO" id="GO:0016020">
    <property type="term" value="C:membrane"/>
    <property type="evidence" value="ECO:0007669"/>
    <property type="project" value="InterPro"/>
</dbReference>
<reference evidence="6 7" key="1">
    <citation type="journal article" date="2015" name="Int. J. Syst. Evol. Microbiol.">
        <title>Hyunsoonleella pacifica sp. nov., isolated from seawater of South Pacific Gyre.</title>
        <authorList>
            <person name="Gao X."/>
            <person name="Zhang Z."/>
            <person name="Dai X."/>
            <person name="Zhang X.H."/>
        </authorList>
    </citation>
    <scope>NUCLEOTIDE SEQUENCE [LARGE SCALE GENOMIC DNA]</scope>
    <source>
        <strain evidence="6 7">SW033</strain>
    </source>
</reference>
<dbReference type="SMART" id="SM00382">
    <property type="entry name" value="AAA"/>
    <property type="match status" value="1"/>
</dbReference>
<dbReference type="PANTHER" id="PTHR46743:SF2">
    <property type="entry name" value="TEICHOIC ACIDS EXPORT ATP-BINDING PROTEIN TAGH"/>
    <property type="match status" value="1"/>
</dbReference>
<evidence type="ECO:0000313" key="7">
    <source>
        <dbReference type="Proteomes" id="UP000292372"/>
    </source>
</evidence>
<dbReference type="InterPro" id="IPR029439">
    <property type="entry name" value="Wzt_C"/>
</dbReference>
<dbReference type="AlphaFoldDB" id="A0A4Q9FUX3"/>
<comment type="caution">
    <text evidence="6">The sequence shown here is derived from an EMBL/GenBank/DDBJ whole genome shotgun (WGS) entry which is preliminary data.</text>
</comment>
<accession>A0A4Q9FUX3</accession>
<dbReference type="GO" id="GO:0016887">
    <property type="term" value="F:ATP hydrolysis activity"/>
    <property type="evidence" value="ECO:0007669"/>
    <property type="project" value="InterPro"/>
</dbReference>
<keyword evidence="7" id="KW-1185">Reference proteome</keyword>
<dbReference type="SUPFAM" id="SSF52540">
    <property type="entry name" value="P-loop containing nucleoside triphosphate hydrolases"/>
    <property type="match status" value="1"/>
</dbReference>
<dbReference type="InterPro" id="IPR050683">
    <property type="entry name" value="Bact_Polysacc_Export_ATP-bd"/>
</dbReference>
<organism evidence="6 7">
    <name type="scientific">Hyunsoonleella pacifica</name>
    <dbReference type="NCBI Taxonomy" id="1080224"/>
    <lineage>
        <taxon>Bacteria</taxon>
        <taxon>Pseudomonadati</taxon>
        <taxon>Bacteroidota</taxon>
        <taxon>Flavobacteriia</taxon>
        <taxon>Flavobacteriales</taxon>
        <taxon>Flavobacteriaceae</taxon>
    </lineage>
</organism>
<protein>
    <submittedName>
        <fullName evidence="6">ABC transporter ATP-binding protein</fullName>
    </submittedName>
</protein>